<comment type="caution">
    <text evidence="1">The sequence shown here is derived from an EMBL/GenBank/DDBJ whole genome shotgun (WGS) entry which is preliminary data.</text>
</comment>
<reference evidence="1 2" key="1">
    <citation type="submission" date="2011-11" db="EMBL/GenBank/DDBJ databases">
        <title>The Genome Sequence of Myroides odoratimimus CIP 101113.</title>
        <authorList>
            <person name="Earl A."/>
            <person name="Ward D."/>
            <person name="Feldgarden M."/>
            <person name="Gevers D."/>
            <person name="Huys G."/>
            <person name="Young S.K."/>
            <person name="Zeng Q."/>
            <person name="Gargeya S."/>
            <person name="Fitzgerald M."/>
            <person name="Haas B."/>
            <person name="Abouelleil A."/>
            <person name="Alvarado L."/>
            <person name="Arachchi H.M."/>
            <person name="Berlin A."/>
            <person name="Brown A."/>
            <person name="Chapman S.B."/>
            <person name="Chen Z."/>
            <person name="Dunbar C."/>
            <person name="Freedman E."/>
            <person name="Gearin G."/>
            <person name="Goldberg J."/>
            <person name="Griggs A."/>
            <person name="Gujja S."/>
            <person name="Heiman D."/>
            <person name="Howarth C."/>
            <person name="Larson L."/>
            <person name="Lui A."/>
            <person name="MacDonald P.J.P."/>
            <person name="Montmayeur A."/>
            <person name="Murphy C."/>
            <person name="Neiman D."/>
            <person name="Pearson M."/>
            <person name="Priest M."/>
            <person name="Roberts A."/>
            <person name="Saif S."/>
            <person name="Shea T."/>
            <person name="Shenoy N."/>
            <person name="Sisk P."/>
            <person name="Stolte C."/>
            <person name="Sykes S."/>
            <person name="Wortman J."/>
            <person name="Nusbaum C."/>
            <person name="Birren B."/>
        </authorList>
    </citation>
    <scope>NUCLEOTIDE SEQUENCE [LARGE SCALE GENOMIC DNA]</scope>
    <source>
        <strain evidence="1 2">CIP 101113</strain>
    </source>
</reference>
<organism evidence="1 2">
    <name type="scientific">Myroides odoratimimus CIP 101113</name>
    <dbReference type="NCBI Taxonomy" id="883154"/>
    <lineage>
        <taxon>Bacteria</taxon>
        <taxon>Pseudomonadati</taxon>
        <taxon>Bacteroidota</taxon>
        <taxon>Flavobacteriia</taxon>
        <taxon>Flavobacteriales</taxon>
        <taxon>Flavobacteriaceae</taxon>
        <taxon>Myroides</taxon>
    </lineage>
</organism>
<name>A0AAV3F5X9_9FLAO</name>
<accession>A0AAV3F5X9</accession>
<evidence type="ECO:0008006" key="3">
    <source>
        <dbReference type="Google" id="ProtNLM"/>
    </source>
</evidence>
<dbReference type="InterPro" id="IPR027417">
    <property type="entry name" value="P-loop_NTPase"/>
</dbReference>
<dbReference type="RefSeq" id="WP_006262943.1">
    <property type="nucleotide sequence ID" value="NZ_JH590837.1"/>
</dbReference>
<evidence type="ECO:0000313" key="1">
    <source>
        <dbReference type="EMBL" id="EHO13817.1"/>
    </source>
</evidence>
<gene>
    <name evidence="1" type="ORF">HMPREF9715_00891</name>
</gene>
<protein>
    <recommendedName>
        <fullName evidence="3">PBSX family phage terminase, large subunit</fullName>
    </recommendedName>
</protein>
<dbReference type="Gene3D" id="3.40.50.300">
    <property type="entry name" value="P-loop containing nucleotide triphosphate hydrolases"/>
    <property type="match status" value="1"/>
</dbReference>
<dbReference type="AlphaFoldDB" id="A0AAV3F5X9"/>
<proteinExistence type="predicted"/>
<evidence type="ECO:0000313" key="2">
    <source>
        <dbReference type="Proteomes" id="UP000004834"/>
    </source>
</evidence>
<sequence length="564" mass="65393">MSRKTHVNLDDKEVKQEFASLIKQVIDLIAPKDLFFIGGRATGKTTDIIAERSQMIIHDMPRSMQILVSDTYVNAMKNIVPSIILGWENKGWKRGVHFVTDIRPPLKWKTPYKPVETYRHSISTWNGVYINLGSLDQPSGLAGGSYQHMYGDEARILKFDKLKKVNPALRGDYPLFGHSVFYCGRTFTTDIPNIADGDDDWILQQEQYYDPKKAELALQTALVLNEIRTEIICAYQDGDYKKMNSLKKNLVRWTERWVRSRKDLTFFYMVSSFVNVGILSESYFKTTYEALGIEEFKSSVLSLKSSVKKGEKFYHQLGDVHFYSDGILPSFYEGIPLTDAEDFELTSIALRHINHEDKLECGFDFGDMISMPVAQEQGNKIRVLTEFWTLPPESSREIAMKFTRFFRHHKRKVLDMYYDRSGNQYQNIGRDWVTEIANFIREEGWVVNLMNRNQATILQSEEYTLVNNILGRVYKDLPEVLIDRFLCKNLKSSLELTKTIIKVDKKGSKTIHKDKSSEKLPMHMRPMYSTNFSDSFKYLICRRKYQLIVTGRKYLGAGEDPSSH</sequence>
<dbReference type="Proteomes" id="UP000004834">
    <property type="component" value="Unassembled WGS sequence"/>
</dbReference>
<dbReference type="EMBL" id="AGEE01000008">
    <property type="protein sequence ID" value="EHO13817.1"/>
    <property type="molecule type" value="Genomic_DNA"/>
</dbReference>